<protein>
    <recommendedName>
        <fullName evidence="1">DUF6046 domain-containing protein</fullName>
    </recommendedName>
</protein>
<dbReference type="RefSeq" id="WP_060934679.1">
    <property type="nucleotide sequence ID" value="NZ_KQ960407.1"/>
</dbReference>
<dbReference type="InterPro" id="IPR046109">
    <property type="entry name" value="DUF6046"/>
</dbReference>
<reference evidence="3" key="1">
    <citation type="submission" date="2016-01" db="EMBL/GenBank/DDBJ databases">
        <authorList>
            <person name="Mitreva M."/>
            <person name="Pepin K.H."/>
            <person name="Mihindukulasuriya K.A."/>
            <person name="Fulton R."/>
            <person name="Fronick C."/>
            <person name="O'Laughlin M."/>
            <person name="Miner T."/>
            <person name="Herter B."/>
            <person name="Rosa B.A."/>
            <person name="Cordes M."/>
            <person name="Tomlinson C."/>
            <person name="Wollam A."/>
            <person name="Palsikar V.B."/>
            <person name="Mardis E.R."/>
            <person name="Wilson R.K."/>
        </authorList>
    </citation>
    <scope>NUCLEOTIDE SEQUENCE [LARGE SCALE GENOMIC DNA]</scope>
    <source>
        <strain evidence="3">KA00683</strain>
    </source>
</reference>
<name>A0A134BGG3_9PORP</name>
<proteinExistence type="predicted"/>
<keyword evidence="3" id="KW-1185">Reference proteome</keyword>
<dbReference type="EMBL" id="LSDK01000002">
    <property type="protein sequence ID" value="KXB79035.1"/>
    <property type="molecule type" value="Genomic_DNA"/>
</dbReference>
<dbReference type="AlphaFoldDB" id="A0A134BGG3"/>
<gene>
    <name evidence="2" type="ORF">HMPREF3185_00012</name>
</gene>
<evidence type="ECO:0000313" key="2">
    <source>
        <dbReference type="EMBL" id="KXB79035.1"/>
    </source>
</evidence>
<accession>A0A134BGG3</accession>
<evidence type="ECO:0000313" key="3">
    <source>
        <dbReference type="Proteomes" id="UP000070224"/>
    </source>
</evidence>
<dbReference type="PATRIC" id="fig|322095.3.peg.12"/>
<sequence>MASQEIIHTIATRLVVPPPFLVSPRAHAVGADATEASRHEFDRLSEEEQADVVRYNSLGVPMVLPLSLRLPLAGETDWLLPYEPMITITGKHIITKRQVAKSKARGSIKERWTLDDYSVKIEGILMSKADSYPEDDVRRLRKFCEAGEVIATSPLLELFGISRLVIESWEIPHTSGVRNQNYSLSCLSDDTYKLLLK</sequence>
<organism evidence="2 3">
    <name type="scientific">Porphyromonas somerae</name>
    <dbReference type="NCBI Taxonomy" id="322095"/>
    <lineage>
        <taxon>Bacteria</taxon>
        <taxon>Pseudomonadati</taxon>
        <taxon>Bacteroidota</taxon>
        <taxon>Bacteroidia</taxon>
        <taxon>Bacteroidales</taxon>
        <taxon>Porphyromonadaceae</taxon>
        <taxon>Porphyromonas</taxon>
    </lineage>
</organism>
<dbReference type="OrthoDB" id="1069014at2"/>
<evidence type="ECO:0000259" key="1">
    <source>
        <dbReference type="Pfam" id="PF19512"/>
    </source>
</evidence>
<dbReference type="STRING" id="322095.HMPREF3185_00012"/>
<comment type="caution">
    <text evidence="2">The sequence shown here is derived from an EMBL/GenBank/DDBJ whole genome shotgun (WGS) entry which is preliminary data.</text>
</comment>
<feature type="domain" description="DUF6046" evidence="1">
    <location>
        <begin position="80"/>
        <end position="197"/>
    </location>
</feature>
<dbReference type="Pfam" id="PF19512">
    <property type="entry name" value="DUF6046"/>
    <property type="match status" value="1"/>
</dbReference>
<dbReference type="Proteomes" id="UP000070224">
    <property type="component" value="Unassembled WGS sequence"/>
</dbReference>